<reference evidence="1" key="2">
    <citation type="journal article" date="2011" name="Microb. Ecol.">
        <title>Taxonomic and Functional Metagenomic Profiling of the Microbial Community in the Anoxic Sediment of a Sub-saline Shallow Lake (Laguna de Carrizo, Central Spain).</title>
        <authorList>
            <person name="Ferrer M."/>
            <person name="Guazzaroni M.E."/>
            <person name="Richter M."/>
            <person name="Garcia-Salamanca A."/>
            <person name="Yarza P."/>
            <person name="Suarez-Suarez A."/>
            <person name="Solano J."/>
            <person name="Alcaide M."/>
            <person name="van Dillewijn P."/>
            <person name="Molina-Henares M.A."/>
            <person name="Lopez-Cortes N."/>
            <person name="Al-Ramahi Y."/>
            <person name="Guerrero C."/>
            <person name="Acosta A."/>
            <person name="de Eugenio L.I."/>
            <person name="Martinez V."/>
            <person name="Marques S."/>
            <person name="Rojo F."/>
            <person name="Santero E."/>
            <person name="Genilloud O."/>
            <person name="Perez-Perez J."/>
            <person name="Rossello-Mora R."/>
            <person name="Ramos J.L."/>
        </authorList>
    </citation>
    <scope>NUCLEOTIDE SEQUENCE</scope>
</reference>
<protein>
    <submittedName>
        <fullName evidence="1">Uncharacterized protein</fullName>
    </submittedName>
</protein>
<accession>D9PMJ8</accession>
<gene>
    <name evidence="1" type="ORF">LDC_2776</name>
</gene>
<sequence length="123" mass="14773">MDNKNLFFNLKLSSFKIFYKTNQIKELKFKQEKISATLNIIKKDPVFPEQINDFIFRIDDNINEFIFAGESIFLIKDNILSEIKTENEDILNIIKRAFFKKNIQNLIILIQNTNKHHYLKKKF</sequence>
<organism evidence="1">
    <name type="scientific">sediment metagenome</name>
    <dbReference type="NCBI Taxonomy" id="749907"/>
    <lineage>
        <taxon>unclassified sequences</taxon>
        <taxon>metagenomes</taxon>
        <taxon>ecological metagenomes</taxon>
    </lineage>
</organism>
<name>D9PMJ8_9ZZZZ</name>
<reference evidence="1" key="1">
    <citation type="submission" date="2010-07" db="EMBL/GenBank/DDBJ databases">
        <authorList>
            <consortium name="CONSOLIDER consortium CSD2007-00005"/>
            <person name="Guazzaroni M.-E."/>
            <person name="Richter M."/>
            <person name="Garcia-Salamanca A."/>
            <person name="Yarza P."/>
            <person name="Ferrer M."/>
        </authorList>
    </citation>
    <scope>NUCLEOTIDE SEQUENCE</scope>
</reference>
<dbReference type="EMBL" id="ADZX01000843">
    <property type="protein sequence ID" value="EFK95217.1"/>
    <property type="molecule type" value="Genomic_DNA"/>
</dbReference>
<proteinExistence type="predicted"/>
<evidence type="ECO:0000313" key="1">
    <source>
        <dbReference type="EMBL" id="EFK95217.1"/>
    </source>
</evidence>
<comment type="caution">
    <text evidence="1">The sequence shown here is derived from an EMBL/GenBank/DDBJ whole genome shotgun (WGS) entry which is preliminary data.</text>
</comment>
<dbReference type="AlphaFoldDB" id="D9PMJ8"/>